<reference evidence="4 5" key="1">
    <citation type="submission" date="2022-01" db="EMBL/GenBank/DDBJ databases">
        <title>Desulfofustis limnae sp. nov., a novel mesophilic sulfate-reducing bacterium isolated from marsh soil.</title>
        <authorList>
            <person name="Watanabe M."/>
            <person name="Takahashi A."/>
            <person name="Kojima H."/>
            <person name="Fukui M."/>
        </authorList>
    </citation>
    <scope>NUCLEOTIDE SEQUENCE [LARGE SCALE GENOMIC DNA]</scope>
    <source>
        <strain evidence="4 5">PPLL</strain>
    </source>
</reference>
<name>A0ABM7WCI7_9BACT</name>
<dbReference type="SUPFAM" id="SSF52540">
    <property type="entry name" value="P-loop containing nucleoside triphosphate hydrolases"/>
    <property type="match status" value="1"/>
</dbReference>
<evidence type="ECO:0000313" key="5">
    <source>
        <dbReference type="Proteomes" id="UP000830055"/>
    </source>
</evidence>
<sequence>MLQEGQFRPVGGSRFHDVRVRLIASTNRDLAEELEKGTFRQDLYYRINVFRITAPPLRRRKEDSSDLAAHFLQKSAGKYGRPVPALSPSALETLLRFD</sequence>
<dbReference type="Gene3D" id="3.40.50.300">
    <property type="entry name" value="P-loop containing nucleotide triphosphate hydrolases"/>
    <property type="match status" value="1"/>
</dbReference>
<evidence type="ECO:0000259" key="3">
    <source>
        <dbReference type="PROSITE" id="PS50045"/>
    </source>
</evidence>
<evidence type="ECO:0000256" key="2">
    <source>
        <dbReference type="ARBA" id="ARBA00022840"/>
    </source>
</evidence>
<dbReference type="Pfam" id="PF00158">
    <property type="entry name" value="Sigma54_activat"/>
    <property type="match status" value="1"/>
</dbReference>
<dbReference type="InterPro" id="IPR002078">
    <property type="entry name" value="Sigma_54_int"/>
</dbReference>
<dbReference type="Gene3D" id="1.10.8.60">
    <property type="match status" value="1"/>
</dbReference>
<dbReference type="PANTHER" id="PTHR32071">
    <property type="entry name" value="TRANSCRIPTIONAL REGULATORY PROTEIN"/>
    <property type="match status" value="1"/>
</dbReference>
<keyword evidence="5" id="KW-1185">Reference proteome</keyword>
<gene>
    <name evidence="4" type="ORF">DPPLL_30290</name>
</gene>
<feature type="domain" description="Sigma-54 factor interaction" evidence="3">
    <location>
        <begin position="1"/>
        <end position="98"/>
    </location>
</feature>
<evidence type="ECO:0000256" key="1">
    <source>
        <dbReference type="ARBA" id="ARBA00022741"/>
    </source>
</evidence>
<evidence type="ECO:0000313" key="4">
    <source>
        <dbReference type="EMBL" id="BDD88664.1"/>
    </source>
</evidence>
<keyword evidence="2" id="KW-0067">ATP-binding</keyword>
<dbReference type="Proteomes" id="UP000830055">
    <property type="component" value="Chromosome"/>
</dbReference>
<accession>A0ABM7WCI7</accession>
<organism evidence="4 5">
    <name type="scientific">Desulfofustis limnaeus</name>
    <dbReference type="NCBI Taxonomy" id="2740163"/>
    <lineage>
        <taxon>Bacteria</taxon>
        <taxon>Pseudomonadati</taxon>
        <taxon>Thermodesulfobacteriota</taxon>
        <taxon>Desulfobulbia</taxon>
        <taxon>Desulfobulbales</taxon>
        <taxon>Desulfocapsaceae</taxon>
        <taxon>Desulfofustis</taxon>
    </lineage>
</organism>
<protein>
    <recommendedName>
        <fullName evidence="3">Sigma-54 factor interaction domain-containing protein</fullName>
    </recommendedName>
</protein>
<dbReference type="PROSITE" id="PS50045">
    <property type="entry name" value="SIGMA54_INTERACT_4"/>
    <property type="match status" value="1"/>
</dbReference>
<keyword evidence="1" id="KW-0547">Nucleotide-binding</keyword>
<dbReference type="InterPro" id="IPR027417">
    <property type="entry name" value="P-loop_NTPase"/>
</dbReference>
<dbReference type="EMBL" id="AP025516">
    <property type="protein sequence ID" value="BDD88664.1"/>
    <property type="molecule type" value="Genomic_DNA"/>
</dbReference>
<proteinExistence type="predicted"/>